<keyword evidence="7 8" id="KW-0413">Isomerase</keyword>
<comment type="function">
    <text evidence="8">Involved in the gluconeogenesis. Catalyzes stereospecifically the conversion of dihydroxyacetone phosphate (DHAP) to D-glyceraldehyde-3-phosphate (G3P).</text>
</comment>
<dbReference type="PANTHER" id="PTHR21139">
    <property type="entry name" value="TRIOSEPHOSPHATE ISOMERASE"/>
    <property type="match status" value="1"/>
</dbReference>
<dbReference type="GO" id="GO:0005829">
    <property type="term" value="C:cytosol"/>
    <property type="evidence" value="ECO:0007669"/>
    <property type="project" value="TreeGrafter"/>
</dbReference>
<organism evidence="10 11">
    <name type="scientific">Parathalassolituus penaei</name>
    <dbReference type="NCBI Taxonomy" id="2997323"/>
    <lineage>
        <taxon>Bacteria</taxon>
        <taxon>Pseudomonadati</taxon>
        <taxon>Pseudomonadota</taxon>
        <taxon>Gammaproteobacteria</taxon>
        <taxon>Oceanospirillales</taxon>
        <taxon>Oceanospirillaceae</taxon>
        <taxon>Parathalassolituus</taxon>
    </lineage>
</organism>
<evidence type="ECO:0000313" key="10">
    <source>
        <dbReference type="EMBL" id="MCY0964175.1"/>
    </source>
</evidence>
<keyword evidence="11" id="KW-1185">Reference proteome</keyword>
<dbReference type="InterPro" id="IPR022896">
    <property type="entry name" value="TrioseP_Isoase_bac/euk"/>
</dbReference>
<dbReference type="EC" id="5.3.1.1" evidence="8 9"/>
<comment type="pathway">
    <text evidence="2">Carbohydrate metabolism; erythritol degradation.</text>
</comment>
<feature type="active site" description="Proton acceptor" evidence="8">
    <location>
        <position position="167"/>
    </location>
</feature>
<dbReference type="NCBIfam" id="TIGR00419">
    <property type="entry name" value="tim"/>
    <property type="match status" value="1"/>
</dbReference>
<evidence type="ECO:0000256" key="7">
    <source>
        <dbReference type="ARBA" id="ARBA00023235"/>
    </source>
</evidence>
<dbReference type="PROSITE" id="PS51440">
    <property type="entry name" value="TIM_2"/>
    <property type="match status" value="1"/>
</dbReference>
<dbReference type="PANTHER" id="PTHR21139:SF42">
    <property type="entry name" value="TRIOSEPHOSPHATE ISOMERASE"/>
    <property type="match status" value="1"/>
</dbReference>
<dbReference type="InterPro" id="IPR013785">
    <property type="entry name" value="Aldolase_TIM"/>
</dbReference>
<keyword evidence="6 8" id="KW-0324">Glycolysis</keyword>
<dbReference type="GO" id="GO:0006096">
    <property type="term" value="P:glycolytic process"/>
    <property type="evidence" value="ECO:0007669"/>
    <property type="project" value="UniProtKB-UniRule"/>
</dbReference>
<evidence type="ECO:0000256" key="8">
    <source>
        <dbReference type="HAMAP-Rule" id="MF_00147"/>
    </source>
</evidence>
<comment type="subunit">
    <text evidence="8 9">Homodimer.</text>
</comment>
<dbReference type="HAMAP" id="MF_00147_B">
    <property type="entry name" value="TIM_B"/>
    <property type="match status" value="1"/>
</dbReference>
<evidence type="ECO:0000313" key="11">
    <source>
        <dbReference type="Proteomes" id="UP001150830"/>
    </source>
</evidence>
<name>A0A9X3IRF1_9GAMM</name>
<dbReference type="EMBL" id="JAPNOA010000016">
    <property type="protein sequence ID" value="MCY0964175.1"/>
    <property type="molecule type" value="Genomic_DNA"/>
</dbReference>
<dbReference type="InterPro" id="IPR035990">
    <property type="entry name" value="TIM_sf"/>
</dbReference>
<dbReference type="Pfam" id="PF00121">
    <property type="entry name" value="TIM"/>
    <property type="match status" value="1"/>
</dbReference>
<keyword evidence="5 8" id="KW-0963">Cytoplasm</keyword>
<dbReference type="PROSITE" id="PS00171">
    <property type="entry name" value="TIM_1"/>
    <property type="match status" value="1"/>
</dbReference>
<sequence length="252" mass="26744">MAKYLVIGNWKMNGNLSRSEQLVEDILAQLPVLPTLEVAVCPPFTYLAPVAKRLRDTAVKLGAQNLCEHSAGAYTGEVAGPMLADFGTRFVLVGHSERRSLYGESSELVAAKVETALECVLTPVLCVGETLEEREAGKAEAVISSQLQPVLARIGSSAMKRVVIAYEPVWAIGTGKTASPQQAQDIHAFIRTSLQQADAWSDDHSRLLYGGSVKADNAAELFGQADIHGALVGGASLKAEDFVAICHAAGQA</sequence>
<dbReference type="SUPFAM" id="SSF51351">
    <property type="entry name" value="Triosephosphate isomerase (TIM)"/>
    <property type="match status" value="1"/>
</dbReference>
<comment type="catalytic activity">
    <reaction evidence="8 9">
        <text>D-glyceraldehyde 3-phosphate = dihydroxyacetone phosphate</text>
        <dbReference type="Rhea" id="RHEA:18585"/>
        <dbReference type="ChEBI" id="CHEBI:57642"/>
        <dbReference type="ChEBI" id="CHEBI:59776"/>
        <dbReference type="EC" id="5.3.1.1"/>
    </reaction>
</comment>
<comment type="caution">
    <text evidence="10">The sequence shown here is derived from an EMBL/GenBank/DDBJ whole genome shotgun (WGS) entry which is preliminary data.</text>
</comment>
<feature type="binding site" evidence="8">
    <location>
        <begin position="9"/>
        <end position="11"/>
    </location>
    <ligand>
        <name>substrate</name>
    </ligand>
</feature>
<dbReference type="GO" id="GO:0006094">
    <property type="term" value="P:gluconeogenesis"/>
    <property type="evidence" value="ECO:0007669"/>
    <property type="project" value="UniProtKB-UniRule"/>
</dbReference>
<comment type="pathway">
    <text evidence="1 8 9">Carbohydrate degradation; glycolysis; D-glyceraldehyde 3-phosphate from glycerone phosphate: step 1/1.</text>
</comment>
<evidence type="ECO:0000256" key="4">
    <source>
        <dbReference type="ARBA" id="ARBA00022432"/>
    </source>
</evidence>
<evidence type="ECO:0000256" key="2">
    <source>
        <dbReference type="ARBA" id="ARBA00004939"/>
    </source>
</evidence>
<gene>
    <name evidence="8 10" type="primary">tpiA</name>
    <name evidence="10" type="ORF">OUO13_03180</name>
</gene>
<dbReference type="GO" id="GO:0019563">
    <property type="term" value="P:glycerol catabolic process"/>
    <property type="evidence" value="ECO:0007669"/>
    <property type="project" value="TreeGrafter"/>
</dbReference>
<evidence type="ECO:0000256" key="6">
    <source>
        <dbReference type="ARBA" id="ARBA00023152"/>
    </source>
</evidence>
<dbReference type="InterPro" id="IPR020861">
    <property type="entry name" value="Triosephosphate_isomerase_AS"/>
</dbReference>
<feature type="binding site" evidence="8">
    <location>
        <position position="212"/>
    </location>
    <ligand>
        <name>substrate</name>
    </ligand>
</feature>
<evidence type="ECO:0000256" key="3">
    <source>
        <dbReference type="ARBA" id="ARBA00007422"/>
    </source>
</evidence>
<feature type="binding site" evidence="8">
    <location>
        <position position="173"/>
    </location>
    <ligand>
        <name>substrate</name>
    </ligand>
</feature>
<dbReference type="GO" id="GO:0046166">
    <property type="term" value="P:glyceraldehyde-3-phosphate biosynthetic process"/>
    <property type="evidence" value="ECO:0007669"/>
    <property type="project" value="TreeGrafter"/>
</dbReference>
<feature type="active site" description="Electrophile" evidence="8">
    <location>
        <position position="95"/>
    </location>
</feature>
<dbReference type="GO" id="GO:0004807">
    <property type="term" value="F:triose-phosphate isomerase activity"/>
    <property type="evidence" value="ECO:0007669"/>
    <property type="project" value="UniProtKB-UniRule"/>
</dbReference>
<dbReference type="AlphaFoldDB" id="A0A9X3IRF1"/>
<dbReference type="Proteomes" id="UP001150830">
    <property type="component" value="Unassembled WGS sequence"/>
</dbReference>
<comment type="subcellular location">
    <subcellularLocation>
        <location evidence="8 9">Cytoplasm</location>
    </subcellularLocation>
</comment>
<evidence type="ECO:0000256" key="1">
    <source>
        <dbReference type="ARBA" id="ARBA00004680"/>
    </source>
</evidence>
<comment type="similarity">
    <text evidence="3 8 9">Belongs to the triosephosphate isomerase family.</text>
</comment>
<evidence type="ECO:0000256" key="9">
    <source>
        <dbReference type="RuleBase" id="RU363013"/>
    </source>
</evidence>
<dbReference type="CDD" id="cd00311">
    <property type="entry name" value="TIM"/>
    <property type="match status" value="1"/>
</dbReference>
<proteinExistence type="inferred from homology"/>
<feature type="binding site" evidence="8">
    <location>
        <begin position="233"/>
        <end position="234"/>
    </location>
    <ligand>
        <name>substrate</name>
    </ligand>
</feature>
<dbReference type="RefSeq" id="WP_283172393.1">
    <property type="nucleotide sequence ID" value="NZ_JAPNOA010000016.1"/>
</dbReference>
<reference evidence="10" key="1">
    <citation type="submission" date="2022-11" db="EMBL/GenBank/DDBJ databases">
        <title>Parathalassolutuus dongxingensis gen. nov., sp. nov., a novel member of family Oceanospirillaceae isolated from a coastal shrimp pond in Guangxi, China.</title>
        <authorList>
            <person name="Chen H."/>
        </authorList>
    </citation>
    <scope>NUCLEOTIDE SEQUENCE</scope>
    <source>
        <strain evidence="10">G-43</strain>
    </source>
</reference>
<dbReference type="Gene3D" id="3.20.20.70">
    <property type="entry name" value="Aldolase class I"/>
    <property type="match status" value="1"/>
</dbReference>
<accession>A0A9X3IRF1</accession>
<evidence type="ECO:0000256" key="5">
    <source>
        <dbReference type="ARBA" id="ARBA00022490"/>
    </source>
</evidence>
<protein>
    <recommendedName>
        <fullName evidence="8 9">Triosephosphate isomerase</fullName>
        <shortName evidence="8">TIM</shortName>
        <shortName evidence="8">TPI</shortName>
        <ecNumber evidence="8 9">5.3.1.1</ecNumber>
    </recommendedName>
    <alternativeName>
        <fullName evidence="8">Triose-phosphate isomerase</fullName>
    </alternativeName>
</protein>
<dbReference type="InterPro" id="IPR000652">
    <property type="entry name" value="Triosephosphate_isomerase"/>
</dbReference>
<comment type="pathway">
    <text evidence="8 9">Carbohydrate biosynthesis; gluconeogenesis.</text>
</comment>
<keyword evidence="4 8" id="KW-0312">Gluconeogenesis</keyword>
<dbReference type="FunFam" id="3.20.20.70:FF:000016">
    <property type="entry name" value="Triosephosphate isomerase"/>
    <property type="match status" value="1"/>
</dbReference>